<dbReference type="Pfam" id="PF13455">
    <property type="entry name" value="MUG113"/>
    <property type="match status" value="1"/>
</dbReference>
<dbReference type="Pfam" id="PF13250">
    <property type="entry name" value="SNIPE"/>
    <property type="match status" value="1"/>
</dbReference>
<name>A0ABT4U107_9ACTN</name>
<dbReference type="InterPro" id="IPR018306">
    <property type="entry name" value="Phage_T5_Orf172_DNA-bd"/>
</dbReference>
<dbReference type="SMART" id="SM00974">
    <property type="entry name" value="T5orf172"/>
    <property type="match status" value="1"/>
</dbReference>
<dbReference type="RefSeq" id="WP_270684869.1">
    <property type="nucleotide sequence ID" value="NZ_JAQFWQ010000017.1"/>
</dbReference>
<dbReference type="Proteomes" id="UP001527866">
    <property type="component" value="Unassembled WGS sequence"/>
</dbReference>
<feature type="coiled-coil region" evidence="1">
    <location>
        <begin position="223"/>
        <end position="284"/>
    </location>
</feature>
<evidence type="ECO:0000256" key="1">
    <source>
        <dbReference type="SAM" id="Coils"/>
    </source>
</evidence>
<feature type="coiled-coil region" evidence="1">
    <location>
        <begin position="8"/>
        <end position="138"/>
    </location>
</feature>
<reference evidence="3 4" key="1">
    <citation type="submission" date="2023-01" db="EMBL/GenBank/DDBJ databases">
        <title>Draft genome sequence of Nocardiopsis sp. RSe5-2 isolated from halophytes.</title>
        <authorList>
            <person name="Duangmal K."/>
            <person name="Chantavorakit T."/>
        </authorList>
    </citation>
    <scope>NUCLEOTIDE SEQUENCE [LARGE SCALE GENOMIC DNA]</scope>
    <source>
        <strain evidence="3 4">RSe5-2</strain>
    </source>
</reference>
<evidence type="ECO:0000259" key="2">
    <source>
        <dbReference type="SMART" id="SM00974"/>
    </source>
</evidence>
<comment type="caution">
    <text evidence="3">The sequence shown here is derived from an EMBL/GenBank/DDBJ whole genome shotgun (WGS) entry which is preliminary data.</text>
</comment>
<keyword evidence="4" id="KW-1185">Reference proteome</keyword>
<protein>
    <submittedName>
        <fullName evidence="3">DUF4041 domain-containing protein</fullName>
    </submittedName>
</protein>
<gene>
    <name evidence="3" type="ORF">O4J56_08300</name>
</gene>
<proteinExistence type="predicted"/>
<sequence>MFGARSKARELAERVNRLLEENARLRSELTRLGAMEIAELEQVRADLRGEIEALTAARDAERRRAEAEAEEWASRNAAERARLEGRIAELRKAVVEAEDTAALQEVGVYRYAHPLDDSVAYKAELAELRDRIKVMNRKDGGAVTATTRFTMNDSLTQGKRMVNEFSKLLLRAYNNEVDTLVRAMKPHKLSSARDRLDKTRATVEKLGRSMDIRIAHTYHRLRVTELELTADHLNKLAEEKERERQERARLREERQAQADIDREMARLEKERTHYENALDALRRNGDDEGVRRMEGQLEEIGRAMGDVEQRAANVRAGYVYVISNLGSFGERMVKVGMTRRLDPMDRVKELGDASVPFNFDVHALHFSDDAVGVEAELHRRLADRRVNRVNQRREFFYATPGEVRDLLESVAGDLLEYTESSEAAEYRQSLGESAKAGSG</sequence>
<keyword evidence="1" id="KW-0175">Coiled coil</keyword>
<organism evidence="3 4">
    <name type="scientific">Nocardiopsis endophytica</name>
    <dbReference type="NCBI Taxonomy" id="3018445"/>
    <lineage>
        <taxon>Bacteria</taxon>
        <taxon>Bacillati</taxon>
        <taxon>Actinomycetota</taxon>
        <taxon>Actinomycetes</taxon>
        <taxon>Streptosporangiales</taxon>
        <taxon>Nocardiopsidaceae</taxon>
        <taxon>Nocardiopsis</taxon>
    </lineage>
</organism>
<feature type="domain" description="Bacteriophage T5 Orf172 DNA-binding" evidence="2">
    <location>
        <begin position="327"/>
        <end position="410"/>
    </location>
</feature>
<evidence type="ECO:0000313" key="4">
    <source>
        <dbReference type="Proteomes" id="UP001527866"/>
    </source>
</evidence>
<dbReference type="InterPro" id="IPR025280">
    <property type="entry name" value="SNIPE"/>
</dbReference>
<evidence type="ECO:0000313" key="3">
    <source>
        <dbReference type="EMBL" id="MDA2810632.1"/>
    </source>
</evidence>
<accession>A0ABT4U107</accession>
<dbReference type="EMBL" id="JAQFWQ010000017">
    <property type="protein sequence ID" value="MDA2810632.1"/>
    <property type="molecule type" value="Genomic_DNA"/>
</dbReference>